<dbReference type="InterPro" id="IPR036866">
    <property type="entry name" value="RibonucZ/Hydroxyglut_hydro"/>
</dbReference>
<reference evidence="1 2" key="1">
    <citation type="submission" date="2020-10" db="EMBL/GenBank/DDBJ databases">
        <authorList>
            <person name="Castelo-Branco R."/>
            <person name="Eusebio N."/>
            <person name="Adriana R."/>
            <person name="Vieira A."/>
            <person name="Brugerolle De Fraissinette N."/>
            <person name="Rezende De Castro R."/>
            <person name="Schneider M.P."/>
            <person name="Vasconcelos V."/>
            <person name="Leao P.N."/>
        </authorList>
    </citation>
    <scope>NUCLEOTIDE SEQUENCE [LARGE SCALE GENOMIC DNA]</scope>
    <source>
        <strain evidence="1 2">LEGE 00031</strain>
    </source>
</reference>
<keyword evidence="2" id="KW-1185">Reference proteome</keyword>
<dbReference type="Pfam" id="PF14234">
    <property type="entry name" value="DUF4336"/>
    <property type="match status" value="1"/>
</dbReference>
<protein>
    <submittedName>
        <fullName evidence="1">DUF4336 domain-containing protein</fullName>
    </submittedName>
</protein>
<dbReference type="SUPFAM" id="SSF56281">
    <property type="entry name" value="Metallo-hydrolase/oxidoreductase"/>
    <property type="match status" value="1"/>
</dbReference>
<gene>
    <name evidence="1" type="ORF">IQ217_10450</name>
</gene>
<dbReference type="PANTHER" id="PTHR33835">
    <property type="entry name" value="YALI0C07656P"/>
    <property type="match status" value="1"/>
</dbReference>
<dbReference type="InterPro" id="IPR025638">
    <property type="entry name" value="DUF4336"/>
</dbReference>
<accession>A0ABR9VSF3</accession>
<sequence length="245" mass="27918">MLESRATGYEPLYKLKSIAPNVWIADGGWIRFYGMPFPTRMTVVRLANGDIWVHSPIANQEGLADAVAALGSVRHLIAPNWIHYAWIPAWQSRFQEALTWVSPGAVERAASKSIKLTFDHELGNESPSQWSGEFEQRLADSDYHREVIFFHRKSKTLVLTDLIENFESDKMPCWIRPLLRLGGVCDPNGGMPRDIAASFRRYPKHLRDLVDTMIAWNPERVILAHGRCYLTDGTAEIKRAFGRLK</sequence>
<proteinExistence type="predicted"/>
<name>A0ABR9VSF3_9SYNC</name>
<dbReference type="PANTHER" id="PTHR33835:SF1">
    <property type="entry name" value="METALLO-BETA-LACTAMASE DOMAIN-CONTAINING PROTEIN"/>
    <property type="match status" value="1"/>
</dbReference>
<comment type="caution">
    <text evidence="1">The sequence shown here is derived from an EMBL/GenBank/DDBJ whole genome shotgun (WGS) entry which is preliminary data.</text>
</comment>
<organism evidence="1 2">
    <name type="scientific">Synechocystis salina LEGE 00031</name>
    <dbReference type="NCBI Taxonomy" id="1828736"/>
    <lineage>
        <taxon>Bacteria</taxon>
        <taxon>Bacillati</taxon>
        <taxon>Cyanobacteriota</taxon>
        <taxon>Cyanophyceae</taxon>
        <taxon>Synechococcales</taxon>
        <taxon>Merismopediaceae</taxon>
        <taxon>Synechocystis</taxon>
    </lineage>
</organism>
<dbReference type="Proteomes" id="UP000658720">
    <property type="component" value="Unassembled WGS sequence"/>
</dbReference>
<dbReference type="EMBL" id="JADEVV010000026">
    <property type="protein sequence ID" value="MBE9254252.1"/>
    <property type="molecule type" value="Genomic_DNA"/>
</dbReference>
<evidence type="ECO:0000313" key="2">
    <source>
        <dbReference type="Proteomes" id="UP000658720"/>
    </source>
</evidence>
<dbReference type="RefSeq" id="WP_194019892.1">
    <property type="nucleotide sequence ID" value="NZ_JADEVV010000026.1"/>
</dbReference>
<evidence type="ECO:0000313" key="1">
    <source>
        <dbReference type="EMBL" id="MBE9254252.1"/>
    </source>
</evidence>